<dbReference type="GO" id="GO:0000976">
    <property type="term" value="F:transcription cis-regulatory region binding"/>
    <property type="evidence" value="ECO:0007669"/>
    <property type="project" value="TreeGrafter"/>
</dbReference>
<proteinExistence type="predicted"/>
<sequence length="423" mass="46675">MSTEVTPSAVQSPSPVRGPAKREQILRGALAVFAEHGYAGTSMDRVASGARVSKPTLYSHFQSKEKLFLSVCGWVNTQHLRWSPPPSPVCSADLSGWLKRQLSQWLAAARRPENVFVLRSALSESLRFPELGELYTRAVLDPLYDWLLETFDAQPSLATSDRTALADYLCAGLLTLTVFTEIMHGLERLAIPCEQWIASMVDLVLGQPQTVPLLPPAEKPAAFEVPPQPGPEAADRREQLLQEAMAVFLAHGYAGTSMDMVAQATGVSKPTLYTYFQDKEGLFSELIARVTIRRSILPLQPMLATLPPPVLLKRQATAILAKADDQEYVALLRLVLSESVRFPELIRLYVGTVAEPGHRYLSRYLMACRWHRFPPEMGALLLIGPIIGLVLLQSLLHSKVLSSVERERFVDCVVGLLVGSADP</sequence>
<dbReference type="SUPFAM" id="SSF46689">
    <property type="entry name" value="Homeodomain-like"/>
    <property type="match status" value="2"/>
</dbReference>
<dbReference type="FunFam" id="1.10.10.60:FF:000141">
    <property type="entry name" value="TetR family transcriptional regulator"/>
    <property type="match status" value="2"/>
</dbReference>
<feature type="DNA-binding region" description="H-T-H motif" evidence="4">
    <location>
        <begin position="42"/>
        <end position="61"/>
    </location>
</feature>
<dbReference type="EMBL" id="CP003587">
    <property type="protein sequence ID" value="AGY57573.1"/>
    <property type="molecule type" value="Genomic_DNA"/>
</dbReference>
<dbReference type="GO" id="GO:0003700">
    <property type="term" value="F:DNA-binding transcription factor activity"/>
    <property type="evidence" value="ECO:0007669"/>
    <property type="project" value="TreeGrafter"/>
</dbReference>
<dbReference type="HOGENOM" id="CLU_648538_0_0_3"/>
<feature type="domain" description="HTH tetR-type" evidence="5">
    <location>
        <begin position="19"/>
        <end position="79"/>
    </location>
</feature>
<evidence type="ECO:0000313" key="7">
    <source>
        <dbReference type="Proteomes" id="UP000017396"/>
    </source>
</evidence>
<keyword evidence="7" id="KW-1185">Reference proteome</keyword>
<gene>
    <name evidence="6" type="ORF">GKIL_1327</name>
</gene>
<dbReference type="eggNOG" id="COG1309">
    <property type="taxonomic scope" value="Bacteria"/>
</dbReference>
<evidence type="ECO:0000259" key="5">
    <source>
        <dbReference type="PROSITE" id="PS50977"/>
    </source>
</evidence>
<dbReference type="PATRIC" id="fig|1183438.3.peg.1307"/>
<keyword evidence="2 4" id="KW-0238">DNA-binding</keyword>
<dbReference type="PANTHER" id="PTHR30055">
    <property type="entry name" value="HTH-TYPE TRANSCRIPTIONAL REGULATOR RUTR"/>
    <property type="match status" value="1"/>
</dbReference>
<dbReference type="PROSITE" id="PS01081">
    <property type="entry name" value="HTH_TETR_1"/>
    <property type="match status" value="2"/>
</dbReference>
<evidence type="ECO:0000256" key="1">
    <source>
        <dbReference type="ARBA" id="ARBA00023015"/>
    </source>
</evidence>
<dbReference type="GO" id="GO:0045892">
    <property type="term" value="P:negative regulation of DNA-templated transcription"/>
    <property type="evidence" value="ECO:0007669"/>
    <property type="project" value="UniProtKB-ARBA"/>
</dbReference>
<evidence type="ECO:0000313" key="6">
    <source>
        <dbReference type="EMBL" id="AGY57573.1"/>
    </source>
</evidence>
<keyword evidence="1" id="KW-0805">Transcription regulation</keyword>
<dbReference type="PANTHER" id="PTHR30055:SF146">
    <property type="entry name" value="HTH-TYPE TRANSCRIPTIONAL DUAL REGULATOR CECR"/>
    <property type="match status" value="1"/>
</dbReference>
<dbReference type="STRING" id="1183438.GKIL_1327"/>
<dbReference type="Proteomes" id="UP000017396">
    <property type="component" value="Chromosome"/>
</dbReference>
<dbReference type="Pfam" id="PF00440">
    <property type="entry name" value="TetR_N"/>
    <property type="match status" value="2"/>
</dbReference>
<dbReference type="InterPro" id="IPR023772">
    <property type="entry name" value="DNA-bd_HTH_TetR-type_CS"/>
</dbReference>
<feature type="DNA-binding region" description="H-T-H motif" evidence="4">
    <location>
        <begin position="257"/>
        <end position="276"/>
    </location>
</feature>
<dbReference type="Gene3D" id="1.10.357.10">
    <property type="entry name" value="Tetracycline Repressor, domain 2"/>
    <property type="match status" value="2"/>
</dbReference>
<dbReference type="PRINTS" id="PR00455">
    <property type="entry name" value="HTHTETR"/>
</dbReference>
<reference evidence="6 7" key="1">
    <citation type="journal article" date="2013" name="PLoS ONE">
        <title>Cultivation and Complete Genome Sequencing of Gloeobacter kilaueensis sp. nov., from a Lava Cave in Kilauea Caldera, Hawai'i.</title>
        <authorList>
            <person name="Saw J.H."/>
            <person name="Schatz M."/>
            <person name="Brown M.V."/>
            <person name="Kunkel D.D."/>
            <person name="Foster J.S."/>
            <person name="Shick H."/>
            <person name="Christensen S."/>
            <person name="Hou S."/>
            <person name="Wan X."/>
            <person name="Donachie S.P."/>
        </authorList>
    </citation>
    <scope>NUCLEOTIDE SEQUENCE [LARGE SCALE GENOMIC DNA]</scope>
    <source>
        <strain evidence="7">JS</strain>
    </source>
</reference>
<dbReference type="InterPro" id="IPR050109">
    <property type="entry name" value="HTH-type_TetR-like_transc_reg"/>
</dbReference>
<evidence type="ECO:0000256" key="2">
    <source>
        <dbReference type="ARBA" id="ARBA00023125"/>
    </source>
</evidence>
<dbReference type="InterPro" id="IPR009057">
    <property type="entry name" value="Homeodomain-like_sf"/>
</dbReference>
<evidence type="ECO:0000256" key="3">
    <source>
        <dbReference type="ARBA" id="ARBA00023163"/>
    </source>
</evidence>
<dbReference type="InterPro" id="IPR039536">
    <property type="entry name" value="TetR_C_Proteobacteria"/>
</dbReference>
<dbReference type="PROSITE" id="PS50977">
    <property type="entry name" value="HTH_TETR_2"/>
    <property type="match status" value="2"/>
</dbReference>
<protein>
    <submittedName>
        <fullName evidence="6">TetR family transcriptional regulator</fullName>
    </submittedName>
</protein>
<feature type="domain" description="HTH tetR-type" evidence="5">
    <location>
        <begin position="234"/>
        <end position="294"/>
    </location>
</feature>
<dbReference type="AlphaFoldDB" id="U5QFB5"/>
<name>U5QFB5_GLOK1</name>
<evidence type="ECO:0000256" key="4">
    <source>
        <dbReference type="PROSITE-ProRule" id="PRU00335"/>
    </source>
</evidence>
<dbReference type="InterPro" id="IPR001647">
    <property type="entry name" value="HTH_TetR"/>
</dbReference>
<dbReference type="Pfam" id="PF14246">
    <property type="entry name" value="TetR_C_7"/>
    <property type="match status" value="1"/>
</dbReference>
<accession>U5QFB5</accession>
<organism evidence="6 7">
    <name type="scientific">Gloeobacter kilaueensis (strain ATCC BAA-2537 / CCAP 1431/1 / ULC 316 / JS1)</name>
    <dbReference type="NCBI Taxonomy" id="1183438"/>
    <lineage>
        <taxon>Bacteria</taxon>
        <taxon>Bacillati</taxon>
        <taxon>Cyanobacteriota</taxon>
        <taxon>Cyanophyceae</taxon>
        <taxon>Gloeobacterales</taxon>
        <taxon>Gloeobacteraceae</taxon>
        <taxon>Gloeobacter</taxon>
    </lineage>
</organism>
<keyword evidence="3" id="KW-0804">Transcription</keyword>
<dbReference type="KEGG" id="glj:GKIL_1327"/>